<dbReference type="GO" id="GO:0006508">
    <property type="term" value="P:proteolysis"/>
    <property type="evidence" value="ECO:0007669"/>
    <property type="project" value="UniProtKB-KW"/>
</dbReference>
<evidence type="ECO:0000313" key="7">
    <source>
        <dbReference type="EMBL" id="VAX07686.1"/>
    </source>
</evidence>
<name>A0A3B1AP14_9ZZZZ</name>
<evidence type="ECO:0000259" key="6">
    <source>
        <dbReference type="PROSITE" id="PS50106"/>
    </source>
</evidence>
<evidence type="ECO:0000256" key="4">
    <source>
        <dbReference type="ARBA" id="ARBA00022801"/>
    </source>
</evidence>
<feature type="domain" description="PDZ" evidence="6">
    <location>
        <begin position="289"/>
        <end position="354"/>
    </location>
</feature>
<dbReference type="SUPFAM" id="SSF50494">
    <property type="entry name" value="Trypsin-like serine proteases"/>
    <property type="match status" value="1"/>
</dbReference>
<protein>
    <submittedName>
        <fullName evidence="7">Serine protease MucD/AlgY associated with sigma factor RpoE</fullName>
    </submittedName>
</protein>
<dbReference type="InterPro" id="IPR051201">
    <property type="entry name" value="Chloro_Bact_Ser_Proteases"/>
</dbReference>
<evidence type="ECO:0000256" key="2">
    <source>
        <dbReference type="ARBA" id="ARBA00022729"/>
    </source>
</evidence>
<dbReference type="PRINTS" id="PR00834">
    <property type="entry name" value="PROTEASES2C"/>
</dbReference>
<gene>
    <name evidence="7" type="ORF">MNBD_ALPHA03-1931</name>
</gene>
<dbReference type="SMART" id="SM00228">
    <property type="entry name" value="PDZ"/>
    <property type="match status" value="1"/>
</dbReference>
<dbReference type="InterPro" id="IPR036034">
    <property type="entry name" value="PDZ_sf"/>
</dbReference>
<evidence type="ECO:0000256" key="5">
    <source>
        <dbReference type="ARBA" id="ARBA00022825"/>
    </source>
</evidence>
<keyword evidence="5" id="KW-0720">Serine protease</keyword>
<dbReference type="Gene3D" id="2.30.42.10">
    <property type="match status" value="2"/>
</dbReference>
<reference evidence="7" key="1">
    <citation type="submission" date="2018-06" db="EMBL/GenBank/DDBJ databases">
        <authorList>
            <person name="Zhirakovskaya E."/>
        </authorList>
    </citation>
    <scope>NUCLEOTIDE SEQUENCE</scope>
</reference>
<keyword evidence="2" id="KW-0732">Signal</keyword>
<keyword evidence="1 7" id="KW-0645">Protease</keyword>
<dbReference type="Gene3D" id="2.40.10.120">
    <property type="match status" value="1"/>
</dbReference>
<keyword evidence="3" id="KW-0677">Repeat</keyword>
<dbReference type="EMBL" id="UOFW01000213">
    <property type="protein sequence ID" value="VAX07686.1"/>
    <property type="molecule type" value="Genomic_DNA"/>
</dbReference>
<accession>A0A3B1AP14</accession>
<evidence type="ECO:0000256" key="1">
    <source>
        <dbReference type="ARBA" id="ARBA00022670"/>
    </source>
</evidence>
<dbReference type="Pfam" id="PF13365">
    <property type="entry name" value="Trypsin_2"/>
    <property type="match status" value="1"/>
</dbReference>
<keyword evidence="4" id="KW-0378">Hydrolase</keyword>
<dbReference type="AlphaFoldDB" id="A0A3B1AP14"/>
<dbReference type="InterPro" id="IPR009003">
    <property type="entry name" value="Peptidase_S1_PA"/>
</dbReference>
<dbReference type="PROSITE" id="PS50106">
    <property type="entry name" value="PDZ"/>
    <property type="match status" value="1"/>
</dbReference>
<dbReference type="InterPro" id="IPR001940">
    <property type="entry name" value="Peptidase_S1C"/>
</dbReference>
<evidence type="ECO:0000256" key="3">
    <source>
        <dbReference type="ARBA" id="ARBA00022737"/>
    </source>
</evidence>
<dbReference type="InterPro" id="IPR011782">
    <property type="entry name" value="Pept_S1C_Do"/>
</dbReference>
<sequence length="478" mass="50855">MTLPRFFLLFSTMLALLSLNITAAPAADKKIPSSKTEVQLSYAPVVKQAAPAVVNIYTKRVVKTRNFSPFANDPFFQRFFGDRFGGSPRARIERSLGSGVIIGADGVIVTNHHVVAGADKITVALSDRREFEAEVILNDEKTDLAVLRIKTRGEKLPVLTFSDSDSIEVGDLVLAIGNPFGVGQTVTSGIVSALARTQVSGQDYQFFIQTDAAVNPGNSGGALIGMDGDLIGINTAIFSRSGGSNGIGFAIPANMVKYVVSSALSGGELVRPWFGGRGQMVTSEIAESLGFDRPGGVLVNDIYPGGPADKAGLTQGDVILTIDGRQVSSPAALRYYTGLEAVGGTIPLEIIRGEKRRILHVPLMPAPEDPPRNIITLKGDHLFSGTKFANLSPAYAEEIGVNPYDTGVIVLGVPRSVTRMTGVQKGDIFKSVNDRKVKTLEDIRGALRDDPVNIGFTISRAGKSKDCVIRAGGRSYCT</sequence>
<dbReference type="SUPFAM" id="SSF50156">
    <property type="entry name" value="PDZ domain-like"/>
    <property type="match status" value="2"/>
</dbReference>
<dbReference type="InterPro" id="IPR001478">
    <property type="entry name" value="PDZ"/>
</dbReference>
<dbReference type="Pfam" id="PF13180">
    <property type="entry name" value="PDZ_2"/>
    <property type="match status" value="1"/>
</dbReference>
<dbReference type="PANTHER" id="PTHR43343">
    <property type="entry name" value="PEPTIDASE S12"/>
    <property type="match status" value="1"/>
</dbReference>
<organism evidence="7">
    <name type="scientific">hydrothermal vent metagenome</name>
    <dbReference type="NCBI Taxonomy" id="652676"/>
    <lineage>
        <taxon>unclassified sequences</taxon>
        <taxon>metagenomes</taxon>
        <taxon>ecological metagenomes</taxon>
    </lineage>
</organism>
<proteinExistence type="predicted"/>
<dbReference type="PANTHER" id="PTHR43343:SF3">
    <property type="entry name" value="PROTEASE DO-LIKE 8, CHLOROPLASTIC"/>
    <property type="match status" value="1"/>
</dbReference>
<dbReference type="GO" id="GO:0004252">
    <property type="term" value="F:serine-type endopeptidase activity"/>
    <property type="evidence" value="ECO:0007669"/>
    <property type="project" value="InterPro"/>
</dbReference>
<dbReference type="NCBIfam" id="TIGR02037">
    <property type="entry name" value="degP_htrA_DO"/>
    <property type="match status" value="1"/>
</dbReference>